<dbReference type="PROSITE" id="PS51186">
    <property type="entry name" value="GNAT"/>
    <property type="match status" value="1"/>
</dbReference>
<feature type="region of interest" description="Disordered" evidence="1">
    <location>
        <begin position="111"/>
        <end position="130"/>
    </location>
</feature>
<dbReference type="InterPro" id="IPR016181">
    <property type="entry name" value="Acyl_CoA_acyltransferase"/>
</dbReference>
<dbReference type="OrthoDB" id="9132139at2"/>
<dbReference type="Proteomes" id="UP000306985">
    <property type="component" value="Unassembled WGS sequence"/>
</dbReference>
<comment type="caution">
    <text evidence="3">The sequence shown here is derived from an EMBL/GenBank/DDBJ whole genome shotgun (WGS) entry which is preliminary data.</text>
</comment>
<evidence type="ECO:0000259" key="2">
    <source>
        <dbReference type="PROSITE" id="PS51186"/>
    </source>
</evidence>
<evidence type="ECO:0000256" key="1">
    <source>
        <dbReference type="SAM" id="MobiDB-lite"/>
    </source>
</evidence>
<evidence type="ECO:0000313" key="4">
    <source>
        <dbReference type="Proteomes" id="UP000306985"/>
    </source>
</evidence>
<accession>A0A4V6Y6Q0</accession>
<feature type="compositionally biased region" description="Polar residues" evidence="1">
    <location>
        <begin position="1"/>
        <end position="11"/>
    </location>
</feature>
<proteinExistence type="predicted"/>
<sequence>MSTTANPSTPADRSAATPRPRTWPSCAAATTAPKTPAATSSCAPKTATTTGLPPSAAPTPDHTPDIGSHPNPARQQHFSRERQTAMTRHRSEAAGFQPAPVLHVEHAPHLDRLGRGDPRAHQSHLGLARRRSRRSNSLGFFRDPTAWFPLLSAQRHGWIAVTDDESVGLLDLQVDGPTGFFSYYIAPQFRRRGLGTALLLGLRMRCAELGVNRVLGYVEPTNTPSLATLRRAGFTVADHLDDEGMLEVSRALAEP</sequence>
<gene>
    <name evidence="3" type="ORF">FDO65_16860</name>
</gene>
<dbReference type="GO" id="GO:0016747">
    <property type="term" value="F:acyltransferase activity, transferring groups other than amino-acyl groups"/>
    <property type="evidence" value="ECO:0007669"/>
    <property type="project" value="InterPro"/>
</dbReference>
<protein>
    <submittedName>
        <fullName evidence="3">GNAT family N-acetyltransferase</fullName>
    </submittedName>
</protein>
<keyword evidence="3" id="KW-0808">Transferase</keyword>
<dbReference type="Pfam" id="PF00583">
    <property type="entry name" value="Acetyltransf_1"/>
    <property type="match status" value="1"/>
</dbReference>
<organism evidence="3 4">
    <name type="scientific">Nakamurella flava</name>
    <dbReference type="NCBI Taxonomy" id="2576308"/>
    <lineage>
        <taxon>Bacteria</taxon>
        <taxon>Bacillati</taxon>
        <taxon>Actinomycetota</taxon>
        <taxon>Actinomycetes</taxon>
        <taxon>Nakamurellales</taxon>
        <taxon>Nakamurellaceae</taxon>
        <taxon>Nakamurella</taxon>
    </lineage>
</organism>
<evidence type="ECO:0000313" key="3">
    <source>
        <dbReference type="EMBL" id="TKV57805.1"/>
    </source>
</evidence>
<feature type="compositionally biased region" description="Low complexity" evidence="1">
    <location>
        <begin position="24"/>
        <end position="44"/>
    </location>
</feature>
<name>A0A4V6Y6Q0_9ACTN</name>
<reference evidence="3 4" key="1">
    <citation type="submission" date="2019-05" db="EMBL/GenBank/DDBJ databases">
        <title>Nakamurella sp. N5BH11, whole genome shotgun sequence.</title>
        <authorList>
            <person name="Tuo L."/>
        </authorList>
    </citation>
    <scope>NUCLEOTIDE SEQUENCE [LARGE SCALE GENOMIC DNA]</scope>
    <source>
        <strain evidence="3 4">N5BH11</strain>
    </source>
</reference>
<dbReference type="SUPFAM" id="SSF55729">
    <property type="entry name" value="Acyl-CoA N-acyltransferases (Nat)"/>
    <property type="match status" value="1"/>
</dbReference>
<dbReference type="AlphaFoldDB" id="A0A4V6Y6Q0"/>
<feature type="compositionally biased region" description="Basic and acidic residues" evidence="1">
    <location>
        <begin position="111"/>
        <end position="120"/>
    </location>
</feature>
<feature type="region of interest" description="Disordered" evidence="1">
    <location>
        <begin position="1"/>
        <end position="102"/>
    </location>
</feature>
<feature type="domain" description="N-acetyltransferase" evidence="2">
    <location>
        <begin position="111"/>
        <end position="253"/>
    </location>
</feature>
<dbReference type="EMBL" id="SZZH01000004">
    <property type="protein sequence ID" value="TKV57805.1"/>
    <property type="molecule type" value="Genomic_DNA"/>
</dbReference>
<dbReference type="InterPro" id="IPR000182">
    <property type="entry name" value="GNAT_dom"/>
</dbReference>
<dbReference type="Gene3D" id="3.40.630.30">
    <property type="match status" value="1"/>
</dbReference>
<keyword evidence="4" id="KW-1185">Reference proteome</keyword>